<accession>A0A9D4YVZ5</accession>
<feature type="domain" description="Beta-carotene isomerase D27-like C-terminal" evidence="1">
    <location>
        <begin position="152"/>
        <end position="233"/>
    </location>
</feature>
<dbReference type="InterPro" id="IPR025114">
    <property type="entry name" value="D27-like_C"/>
</dbReference>
<organism evidence="2 3">
    <name type="scientific">Chlorella vulgaris</name>
    <name type="common">Green alga</name>
    <dbReference type="NCBI Taxonomy" id="3077"/>
    <lineage>
        <taxon>Eukaryota</taxon>
        <taxon>Viridiplantae</taxon>
        <taxon>Chlorophyta</taxon>
        <taxon>core chlorophytes</taxon>
        <taxon>Trebouxiophyceae</taxon>
        <taxon>Chlorellales</taxon>
        <taxon>Chlorellaceae</taxon>
        <taxon>Chlorella clade</taxon>
        <taxon>Chlorella</taxon>
    </lineage>
</organism>
<evidence type="ECO:0000313" key="2">
    <source>
        <dbReference type="EMBL" id="KAI3429383.1"/>
    </source>
</evidence>
<dbReference type="AlphaFoldDB" id="A0A9D4YVZ5"/>
<dbReference type="OrthoDB" id="416096at2759"/>
<dbReference type="InterPro" id="IPR038938">
    <property type="entry name" value="D27-like"/>
</dbReference>
<dbReference type="EMBL" id="SIDB01000008">
    <property type="protein sequence ID" value="KAI3429383.1"/>
    <property type="molecule type" value="Genomic_DNA"/>
</dbReference>
<dbReference type="PANTHER" id="PTHR33591:SF7">
    <property type="entry name" value="BETA-CAROTENE ISOMERASE D27-LIKE C-TERMINAL DOMAIN-CONTAINING PROTEIN"/>
    <property type="match status" value="1"/>
</dbReference>
<proteinExistence type="predicted"/>
<sequence length="261" mass="28726">MQSCCKFVAPQRPTPIITPAHRKPRAPHQRRHVVTTAELRGGGTNTPSPPPADSTITYHDSLTDIAFIGLCRLAYGRIAGWQSERSWTNGPETFRGMVEVSRSLMKGRSAAQQRDAVAAGFPQVPPWFRRVFPYSRKGAEINARITPAFFTWLVGPMQTAAVEIDGQQQMSAVKIERCRYLAESNCVGMCVNLCKSPTQHFFTTQLGMPLTMNPNFEDLSCEMVFGNEPPPLEADPVATQPCLATCATAMAAGSQRCHKLD</sequence>
<comment type="caution">
    <text evidence="2">The sequence shown here is derived from an EMBL/GenBank/DDBJ whole genome shotgun (WGS) entry which is preliminary data.</text>
</comment>
<evidence type="ECO:0000259" key="1">
    <source>
        <dbReference type="Pfam" id="PF13225"/>
    </source>
</evidence>
<protein>
    <recommendedName>
        <fullName evidence="1">Beta-carotene isomerase D27-like C-terminal domain-containing protein</fullName>
    </recommendedName>
</protein>
<reference evidence="2" key="2">
    <citation type="submission" date="2020-11" db="EMBL/GenBank/DDBJ databases">
        <authorList>
            <person name="Cecchin M."/>
            <person name="Marcolungo L."/>
            <person name="Rossato M."/>
            <person name="Girolomoni L."/>
            <person name="Cosentino E."/>
            <person name="Cuine S."/>
            <person name="Li-Beisson Y."/>
            <person name="Delledonne M."/>
            <person name="Ballottari M."/>
        </authorList>
    </citation>
    <scope>NUCLEOTIDE SEQUENCE</scope>
    <source>
        <strain evidence="2">211/11P</strain>
        <tissue evidence="2">Whole cell</tissue>
    </source>
</reference>
<dbReference type="PANTHER" id="PTHR33591">
    <property type="entry name" value="BETA-CAROTENE ISOMERASE D27"/>
    <property type="match status" value="1"/>
</dbReference>
<evidence type="ECO:0000313" key="3">
    <source>
        <dbReference type="Proteomes" id="UP001055712"/>
    </source>
</evidence>
<gene>
    <name evidence="2" type="ORF">D9Q98_005478</name>
</gene>
<keyword evidence="3" id="KW-1185">Reference proteome</keyword>
<name>A0A9D4YVZ5_CHLVU</name>
<dbReference type="Proteomes" id="UP001055712">
    <property type="component" value="Unassembled WGS sequence"/>
</dbReference>
<dbReference type="GO" id="GO:0005506">
    <property type="term" value="F:iron ion binding"/>
    <property type="evidence" value="ECO:0007669"/>
    <property type="project" value="InterPro"/>
</dbReference>
<dbReference type="Pfam" id="PF13225">
    <property type="entry name" value="D27-like_C"/>
    <property type="match status" value="1"/>
</dbReference>
<reference evidence="2" key="1">
    <citation type="journal article" date="2019" name="Plant J.">
        <title>Chlorella vulgaris genome assembly and annotation reveals the molecular basis for metabolic acclimation to high light conditions.</title>
        <authorList>
            <person name="Cecchin M."/>
            <person name="Marcolungo L."/>
            <person name="Rossato M."/>
            <person name="Girolomoni L."/>
            <person name="Cosentino E."/>
            <person name="Cuine S."/>
            <person name="Li-Beisson Y."/>
            <person name="Delledonne M."/>
            <person name="Ballottari M."/>
        </authorList>
    </citation>
    <scope>NUCLEOTIDE SEQUENCE</scope>
    <source>
        <strain evidence="2">211/11P</strain>
    </source>
</reference>